<reference evidence="1" key="2">
    <citation type="journal article" date="2015" name="Fish Shellfish Immunol.">
        <title>Early steps in the European eel (Anguilla anguilla)-Vibrio vulnificus interaction in the gills: Role of the RtxA13 toxin.</title>
        <authorList>
            <person name="Callol A."/>
            <person name="Pajuelo D."/>
            <person name="Ebbesson L."/>
            <person name="Teles M."/>
            <person name="MacKenzie S."/>
            <person name="Amaro C."/>
        </authorList>
    </citation>
    <scope>NUCLEOTIDE SEQUENCE</scope>
</reference>
<organism evidence="1">
    <name type="scientific">Anguilla anguilla</name>
    <name type="common">European freshwater eel</name>
    <name type="synonym">Muraena anguilla</name>
    <dbReference type="NCBI Taxonomy" id="7936"/>
    <lineage>
        <taxon>Eukaryota</taxon>
        <taxon>Metazoa</taxon>
        <taxon>Chordata</taxon>
        <taxon>Craniata</taxon>
        <taxon>Vertebrata</taxon>
        <taxon>Euteleostomi</taxon>
        <taxon>Actinopterygii</taxon>
        <taxon>Neopterygii</taxon>
        <taxon>Teleostei</taxon>
        <taxon>Anguilliformes</taxon>
        <taxon>Anguillidae</taxon>
        <taxon>Anguilla</taxon>
    </lineage>
</organism>
<dbReference type="EMBL" id="GBXM01005800">
    <property type="protein sequence ID" value="JAI02778.1"/>
    <property type="molecule type" value="Transcribed_RNA"/>
</dbReference>
<proteinExistence type="predicted"/>
<protein>
    <submittedName>
        <fullName evidence="1">Uncharacterized protein</fullName>
    </submittedName>
</protein>
<evidence type="ECO:0000313" key="1">
    <source>
        <dbReference type="EMBL" id="JAI02778.1"/>
    </source>
</evidence>
<accession>A0A0E9XJ81</accession>
<reference evidence="1" key="1">
    <citation type="submission" date="2014-11" db="EMBL/GenBank/DDBJ databases">
        <authorList>
            <person name="Amaro Gonzalez C."/>
        </authorList>
    </citation>
    <scope>NUCLEOTIDE SEQUENCE</scope>
</reference>
<dbReference type="AlphaFoldDB" id="A0A0E9XJ81"/>
<sequence>MYFYSISYHSRLYTVYCLQPVQQFSLMLQSISSGKLILSEHEHILYFKD</sequence>
<name>A0A0E9XJ81_ANGAN</name>